<accession>A0A1H4NPF9</accession>
<dbReference type="Proteomes" id="UP000182409">
    <property type="component" value="Unassembled WGS sequence"/>
</dbReference>
<proteinExistence type="predicted"/>
<dbReference type="EMBL" id="FNSD01000001">
    <property type="protein sequence ID" value="SEB97143.1"/>
    <property type="molecule type" value="Genomic_DNA"/>
</dbReference>
<dbReference type="AlphaFoldDB" id="A0A1H4NPF9"/>
<evidence type="ECO:0000313" key="1">
    <source>
        <dbReference type="EMBL" id="SEB97143.1"/>
    </source>
</evidence>
<reference evidence="1 2" key="1">
    <citation type="submission" date="2016-10" db="EMBL/GenBank/DDBJ databases">
        <authorList>
            <person name="de Groot N.N."/>
        </authorList>
    </citation>
    <scope>NUCLEOTIDE SEQUENCE [LARGE SCALE GENOMIC DNA]</scope>
    <source>
        <strain evidence="1 2">AB35.6</strain>
    </source>
</reference>
<evidence type="ECO:0000313" key="2">
    <source>
        <dbReference type="Proteomes" id="UP000182409"/>
    </source>
</evidence>
<name>A0A1H4NPF9_9BACT</name>
<organism evidence="1 2">
    <name type="scientific">Terriglobus roseus</name>
    <dbReference type="NCBI Taxonomy" id="392734"/>
    <lineage>
        <taxon>Bacteria</taxon>
        <taxon>Pseudomonadati</taxon>
        <taxon>Acidobacteriota</taxon>
        <taxon>Terriglobia</taxon>
        <taxon>Terriglobales</taxon>
        <taxon>Acidobacteriaceae</taxon>
        <taxon>Terriglobus</taxon>
    </lineage>
</organism>
<sequence>MGFDWKLQLQRYVIEDGSAEHYVGEVFTWVAEFHCAAVLELSTVRERLAFPVERNRYRVNAEVIYISQDPRHDCCVLDFGITAISETGSLLGVPLPPGCREGDYVAGDVWLESPLCTCI</sequence>
<protein>
    <submittedName>
        <fullName evidence="1">Uncharacterized protein</fullName>
    </submittedName>
</protein>
<gene>
    <name evidence="1" type="ORF">SAMN05443244_2315</name>
</gene>